<dbReference type="PANTHER" id="PTHR45913:SF5">
    <property type="entry name" value="GENERAL TRANSCRIPTION FACTOR II-I REPEAT DOMAIN-CONTAINING PROTEIN 2A-LIKE PROTEIN"/>
    <property type="match status" value="1"/>
</dbReference>
<name>V5IB27_ANOGL</name>
<dbReference type="EMBL" id="GALX01000165">
    <property type="protein sequence ID" value="JAB68301.1"/>
    <property type="molecule type" value="Transcribed_RNA"/>
</dbReference>
<evidence type="ECO:0000313" key="1">
    <source>
        <dbReference type="EMBL" id="JAB68301.1"/>
    </source>
</evidence>
<organism evidence="1">
    <name type="scientific">Anoplophora glabripennis</name>
    <name type="common">Asian longhorn beetle</name>
    <name type="synonym">Anoplophora nobilis</name>
    <dbReference type="NCBI Taxonomy" id="217634"/>
    <lineage>
        <taxon>Eukaryota</taxon>
        <taxon>Metazoa</taxon>
        <taxon>Ecdysozoa</taxon>
        <taxon>Arthropoda</taxon>
        <taxon>Hexapoda</taxon>
        <taxon>Insecta</taxon>
        <taxon>Pterygota</taxon>
        <taxon>Neoptera</taxon>
        <taxon>Endopterygota</taxon>
        <taxon>Coleoptera</taxon>
        <taxon>Polyphaga</taxon>
        <taxon>Cucujiformia</taxon>
        <taxon>Chrysomeloidea</taxon>
        <taxon>Cerambycidae</taxon>
        <taxon>Lamiinae</taxon>
        <taxon>Lamiini</taxon>
        <taxon>Anoplophora</taxon>
    </lineage>
</organism>
<accession>V5IB27</accession>
<proteinExistence type="predicted"/>
<dbReference type="PANTHER" id="PTHR45913">
    <property type="entry name" value="EPM2A-INTERACTING PROTEIN 1"/>
    <property type="match status" value="1"/>
</dbReference>
<reference evidence="1" key="1">
    <citation type="submission" date="2013-07" db="EMBL/GenBank/DDBJ databases">
        <title>Midgut Transcriptome Profiling of Anoplphora glabripennis, a Lignocellulose Degrading, Wood-Boring Cerambycid.</title>
        <authorList>
            <person name="Scully E.D."/>
            <person name="Hoover K."/>
            <person name="Carlson J.E."/>
            <person name="Tien M."/>
            <person name="Geib S.M."/>
        </authorList>
    </citation>
    <scope>NUCLEOTIDE SEQUENCE</scope>
</reference>
<gene>
    <name evidence="1" type="primary">GT2D2</name>
</gene>
<dbReference type="AlphaFoldDB" id="V5IB27"/>
<sequence length="125" mass="14210">MSDTAQVLIFIRGVDKSYEVFEELLDNDSIHGTTTGEDIFKGVENAINKNLRWKKSITTDRGKNKVEDAVVALVSKAVKNNGGSKPLVLYSSFIIWGRLFMFITLKQYLLESYGLVSYRKPLRIF</sequence>
<protein>
    <submittedName>
        <fullName evidence="1">General transcription factor II-I repeat domain-containing protein</fullName>
    </submittedName>
</protein>